<gene>
    <name evidence="10" type="primary">ybhR</name>
    <name evidence="10" type="ORF">HT99x_00859</name>
    <name evidence="11" type="ORF">HT99x_013050</name>
</gene>
<feature type="transmembrane region" description="Helical" evidence="8">
    <location>
        <begin position="21"/>
        <end position="41"/>
    </location>
</feature>
<evidence type="ECO:0000259" key="9">
    <source>
        <dbReference type="PROSITE" id="PS51012"/>
    </source>
</evidence>
<sequence length="370" mass="42017">MWVRIKALIIKELLAMLRDKRGRFTLIIPPLIQLFILAQAITLEVKNISVVYYNQDAGWYSRELIERVKGSPYFTHVYSVDNLHHFQKIIDDQNALVGIEIKNDFSAELAKGNNPSIGIILDGRRSNAAQIVQGYLLRIIENFNVDIQTQLNTFTPLLVQGIFRSWFNPNLDYLLYTVPCLVGILSMMLGLLVTALSVAREREMGNFDQLLVSPLQTWEIIIGKMLPAMIIGVSESTIIMIIAMILYKIPFHGSLLLFYFSMIVFITSIIGVGLFISSISQTQQQAVLGSFVFMVPTMLLSGFATPIENMPTWLQPVSWFIPITHFFIIIKGVFLKDMNATEIMINAWPMAFIAVITLSVAGWMFKRRLE</sequence>
<keyword evidence="12" id="KW-1185">Reference proteome</keyword>
<accession>A0A0Q9YZH9</accession>
<keyword evidence="5 8" id="KW-0812">Transmembrane</keyword>
<dbReference type="AlphaFoldDB" id="A0A0Q9YZH9"/>
<dbReference type="Proteomes" id="UP000051497">
    <property type="component" value="Unassembled WGS sequence"/>
</dbReference>
<evidence type="ECO:0000256" key="6">
    <source>
        <dbReference type="ARBA" id="ARBA00022989"/>
    </source>
</evidence>
<dbReference type="EMBL" id="LKAJ02000001">
    <property type="protein sequence ID" value="MCS5712363.1"/>
    <property type="molecule type" value="Genomic_DNA"/>
</dbReference>
<evidence type="ECO:0000313" key="10">
    <source>
        <dbReference type="EMBL" id="KRG22436.1"/>
    </source>
</evidence>
<dbReference type="STRING" id="295108.HT99x_00859"/>
<dbReference type="RefSeq" id="WP_075065485.1">
    <property type="nucleotide sequence ID" value="NZ_LKAJ02000001.1"/>
</dbReference>
<evidence type="ECO:0000313" key="12">
    <source>
        <dbReference type="Proteomes" id="UP000051497"/>
    </source>
</evidence>
<organism evidence="10">
    <name type="scientific">Candidatus Berkiella aquae</name>
    <dbReference type="NCBI Taxonomy" id="295108"/>
    <lineage>
        <taxon>Bacteria</taxon>
        <taxon>Pseudomonadati</taxon>
        <taxon>Pseudomonadota</taxon>
        <taxon>Gammaproteobacteria</taxon>
        <taxon>Candidatus Berkiellales</taxon>
        <taxon>Candidatus Berkiellaceae</taxon>
        <taxon>Candidatus Berkiella</taxon>
    </lineage>
</organism>
<dbReference type="GO" id="GO:0005886">
    <property type="term" value="C:plasma membrane"/>
    <property type="evidence" value="ECO:0007669"/>
    <property type="project" value="UniProtKB-SubCell"/>
</dbReference>
<keyword evidence="7 8" id="KW-0472">Membrane</keyword>
<feature type="transmembrane region" description="Helical" evidence="8">
    <location>
        <begin position="173"/>
        <end position="199"/>
    </location>
</feature>
<name>A0A0Q9YZH9_9GAMM</name>
<dbReference type="EMBL" id="LKAJ01000002">
    <property type="protein sequence ID" value="KRG22436.1"/>
    <property type="molecule type" value="Genomic_DNA"/>
</dbReference>
<reference evidence="11" key="3">
    <citation type="submission" date="2021-06" db="EMBL/GenBank/DDBJ databases">
        <title>Genomic Description and Analysis of Intracellular Bacteria, Candidatus Berkiella cookevillensis and Candidatus Berkiella aquae.</title>
        <authorList>
            <person name="Kidane D.T."/>
            <person name="Mehari Y.T."/>
            <person name="Rice F.C."/>
            <person name="Arivett B.A."/>
            <person name="Farone A.L."/>
            <person name="Berk S.G."/>
            <person name="Farone M.B."/>
        </authorList>
    </citation>
    <scope>NUCLEOTIDE SEQUENCE</scope>
    <source>
        <strain evidence="11">HT99</strain>
    </source>
</reference>
<comment type="similarity">
    <text evidence="2">Belongs to the ABC-2 integral membrane protein family.</text>
</comment>
<dbReference type="OrthoDB" id="9808686at2"/>
<feature type="transmembrane region" description="Helical" evidence="8">
    <location>
        <begin position="313"/>
        <end position="335"/>
    </location>
</feature>
<dbReference type="InterPro" id="IPR013525">
    <property type="entry name" value="ABC2_TM"/>
</dbReference>
<evidence type="ECO:0000256" key="2">
    <source>
        <dbReference type="ARBA" id="ARBA00007783"/>
    </source>
</evidence>
<keyword evidence="3" id="KW-0813">Transport</keyword>
<feature type="transmembrane region" description="Helical" evidence="8">
    <location>
        <begin position="347"/>
        <end position="365"/>
    </location>
</feature>
<protein>
    <submittedName>
        <fullName evidence="11">ABC transporter permease</fullName>
    </submittedName>
    <submittedName>
        <fullName evidence="10">Inner membrane transport permease YbhR</fullName>
    </submittedName>
</protein>
<dbReference type="PANTHER" id="PTHR30294:SF44">
    <property type="entry name" value="MULTIDRUG ABC TRANSPORTER PERMEASE YBHR-RELATED"/>
    <property type="match status" value="1"/>
</dbReference>
<dbReference type="Pfam" id="PF12698">
    <property type="entry name" value="ABC2_membrane_3"/>
    <property type="match status" value="1"/>
</dbReference>
<evidence type="ECO:0000256" key="1">
    <source>
        <dbReference type="ARBA" id="ARBA00004651"/>
    </source>
</evidence>
<dbReference type="PANTHER" id="PTHR30294">
    <property type="entry name" value="MEMBRANE COMPONENT OF ABC TRANSPORTER YHHJ-RELATED"/>
    <property type="match status" value="1"/>
</dbReference>
<dbReference type="PROSITE" id="PS51012">
    <property type="entry name" value="ABC_TM2"/>
    <property type="match status" value="1"/>
</dbReference>
<reference evidence="11" key="2">
    <citation type="journal article" date="2016" name="Genome Announc.">
        <title>Draft Genome Sequences of Two Novel Amoeba-Resistant Intranuclear Bacteria, 'Candidatus Berkiella cookevillensis' and 'Candidatus Berkiella aquae'.</title>
        <authorList>
            <person name="Mehari Y.T."/>
            <person name="Arivett B.A."/>
            <person name="Farone A.L."/>
            <person name="Gunderson J.H."/>
            <person name="Farone M.B."/>
        </authorList>
    </citation>
    <scope>NUCLEOTIDE SEQUENCE</scope>
    <source>
        <strain evidence="11">HT99</strain>
    </source>
</reference>
<reference evidence="10" key="1">
    <citation type="submission" date="2015-09" db="EMBL/GenBank/DDBJ databases">
        <title>Draft Genome Sequences of Two Novel Amoeba-resistant Intranuclear Bacteria, Candidatus Berkiella cookevillensis and Candidatus Berkiella aquae.</title>
        <authorList>
            <person name="Mehari Y.T."/>
            <person name="Arivett B.A."/>
            <person name="Farone A.L."/>
            <person name="Gunderson J.H."/>
            <person name="Farone M.B."/>
        </authorList>
    </citation>
    <scope>NUCLEOTIDE SEQUENCE [LARGE SCALE GENOMIC DNA]</scope>
    <source>
        <strain evidence="10">HT99</strain>
    </source>
</reference>
<evidence type="ECO:0000256" key="7">
    <source>
        <dbReference type="ARBA" id="ARBA00023136"/>
    </source>
</evidence>
<comment type="subcellular location">
    <subcellularLocation>
        <location evidence="1">Cell membrane</location>
        <topology evidence="1">Multi-pass membrane protein</topology>
    </subcellularLocation>
</comment>
<proteinExistence type="inferred from homology"/>
<evidence type="ECO:0000256" key="4">
    <source>
        <dbReference type="ARBA" id="ARBA00022475"/>
    </source>
</evidence>
<dbReference type="GO" id="GO:0140359">
    <property type="term" value="F:ABC-type transporter activity"/>
    <property type="evidence" value="ECO:0007669"/>
    <property type="project" value="InterPro"/>
</dbReference>
<feature type="transmembrane region" description="Helical" evidence="8">
    <location>
        <begin position="288"/>
        <end position="307"/>
    </location>
</feature>
<evidence type="ECO:0000313" key="11">
    <source>
        <dbReference type="EMBL" id="MCS5712363.1"/>
    </source>
</evidence>
<evidence type="ECO:0000256" key="8">
    <source>
        <dbReference type="SAM" id="Phobius"/>
    </source>
</evidence>
<keyword evidence="4" id="KW-1003">Cell membrane</keyword>
<feature type="transmembrane region" description="Helical" evidence="8">
    <location>
        <begin position="226"/>
        <end position="249"/>
    </location>
</feature>
<dbReference type="InterPro" id="IPR051449">
    <property type="entry name" value="ABC-2_transporter_component"/>
</dbReference>
<keyword evidence="6 8" id="KW-1133">Transmembrane helix</keyword>
<evidence type="ECO:0000256" key="3">
    <source>
        <dbReference type="ARBA" id="ARBA00022448"/>
    </source>
</evidence>
<feature type="domain" description="ABC transmembrane type-2" evidence="9">
    <location>
        <begin position="143"/>
        <end position="368"/>
    </location>
</feature>
<dbReference type="PATRIC" id="fig|1590043.3.peg.863"/>
<comment type="caution">
    <text evidence="10">The sequence shown here is derived from an EMBL/GenBank/DDBJ whole genome shotgun (WGS) entry which is preliminary data.</text>
</comment>
<evidence type="ECO:0000256" key="5">
    <source>
        <dbReference type="ARBA" id="ARBA00022692"/>
    </source>
</evidence>
<dbReference type="Gene3D" id="3.40.1710.10">
    <property type="entry name" value="abc type-2 transporter like domain"/>
    <property type="match status" value="1"/>
</dbReference>
<feature type="transmembrane region" description="Helical" evidence="8">
    <location>
        <begin position="255"/>
        <end position="276"/>
    </location>
</feature>
<dbReference type="InterPro" id="IPR047817">
    <property type="entry name" value="ABC2_TM_bact-type"/>
</dbReference>